<evidence type="ECO:0000313" key="2">
    <source>
        <dbReference type="Proteomes" id="UP001165960"/>
    </source>
</evidence>
<keyword evidence="2" id="KW-1185">Reference proteome</keyword>
<name>A0ACC2RJY1_9FUNG</name>
<protein>
    <submittedName>
        <fullName evidence="1">RFC checkpoint protein Rad17</fullName>
    </submittedName>
</protein>
<accession>A0ACC2RJY1</accession>
<evidence type="ECO:0000313" key="1">
    <source>
        <dbReference type="EMBL" id="KAJ9050290.1"/>
    </source>
</evidence>
<reference evidence="1" key="1">
    <citation type="submission" date="2022-04" db="EMBL/GenBank/DDBJ databases">
        <title>Genome of the entomopathogenic fungus Entomophthora muscae.</title>
        <authorList>
            <person name="Elya C."/>
            <person name="Lovett B.R."/>
            <person name="Lee E."/>
            <person name="Macias A.M."/>
            <person name="Hajek A.E."/>
            <person name="De Bivort B.L."/>
            <person name="Kasson M.T."/>
            <person name="De Fine Licht H.H."/>
            <person name="Stajich J.E."/>
        </authorList>
    </citation>
    <scope>NUCLEOTIDE SEQUENCE</scope>
    <source>
        <strain evidence="1">Berkeley</strain>
    </source>
</reference>
<comment type="caution">
    <text evidence="1">The sequence shown here is derived from an EMBL/GenBank/DDBJ whole genome shotgun (WGS) entry which is preliminary data.</text>
</comment>
<dbReference type="Proteomes" id="UP001165960">
    <property type="component" value="Unassembled WGS sequence"/>
</dbReference>
<organism evidence="1 2">
    <name type="scientific">Entomophthora muscae</name>
    <dbReference type="NCBI Taxonomy" id="34485"/>
    <lineage>
        <taxon>Eukaryota</taxon>
        <taxon>Fungi</taxon>
        <taxon>Fungi incertae sedis</taxon>
        <taxon>Zoopagomycota</taxon>
        <taxon>Entomophthoromycotina</taxon>
        <taxon>Entomophthoromycetes</taxon>
        <taxon>Entomophthorales</taxon>
        <taxon>Entomophthoraceae</taxon>
        <taxon>Entomophthora</taxon>
    </lineage>
</organism>
<dbReference type="EMBL" id="QTSX02007163">
    <property type="protein sequence ID" value="KAJ9050290.1"/>
    <property type="molecule type" value="Genomic_DNA"/>
</dbReference>
<proteinExistence type="predicted"/>
<sequence>MGNNPLKPNNPEQSPHALADLNLDSSMDFDEEDFLEFDRVLSSQRSAKEANSAPPSQPLTQNRMDLMSDDFDFSSDELIELSSDTSKLISKPTKSCSLPLFSKEEAVKVQSGTFSQNSGFGKVERKSFHEAHSSLAEVQKPSFSSLDLAKNEHVSRPLKPIRKNDSFQNFNSKSGPSLLKKPKTELDLIAELSDDNEFYPPINQSSISKSYYVNTNSTALKPAPIKMQSPLAQKIEYTHGPKETLHLTPHAYNRIPTSIGELRQNQRPINQRHSGTIKTAAGLKPANDAKGLYQSQEKQTDRAPWTPSSFSSQFLKPILPKIGAHQRDKPSFPNLSTELWSEALVPREMDDVVVHKNKVAEVHQWLTDALSKKSKARILVLNGPPGTGKSSLVKVLANELQMHIVEWSSPDSPARLSEHSDDYWPGIGERFQKFLQAGMRYKALGSKRGCRGQLVMLDDLPSIEHFETRRRIQTTLRGMCIDPCARFPVVLVASSLGSATDLDSDRAAESNYLFSASSLVPPELFEQGFASRINFNPVAVTFLRKALVRAVELRFDIRMAVKSQITPIIKEIAEGAEGDLRGAINELQLRCVGRSYQELGLSEQATSSEVPLNLFHALGKVFFCKWIDGVMQSKPEAFLASCPVELSHFCDYLFQNYPLFMPTIDHYLMAADAFSYASALEIPWGQDPHPQSTALMRSMILTRGILNATKTNARLNCRPRFFRPATRSFSRQMAGHRELIDLATQRRNQTRGMFRTTSSLMITEFLPYLSLMKKASPDIEAVVKFTRTSNMKVDELKDGDDIAPEEVFNDSFSACN</sequence>
<gene>
    <name evidence="1" type="primary">rad17_1</name>
    <name evidence="1" type="ORF">DSO57_1015885</name>
</gene>